<sequence length="215" mass="22220">MHPDVSTGFRGFAFTTAGITAISLAIRATQLRREGRATSRLLPAIGGTLGVAGTLLSIWSLAFFYAPNAVPPMPSLASLTALTQPIVTTPGVLPQAIPAAPAPQAVPDALATTPLATAPYTPEETRAAMQMAAGTISFVLKDLRMPGQPWPTALLLNADQMVSTPEGHALFQIPVGTTAGYARSTSGENYRLTITDDSSGVGVTFDSATGLVTNN</sequence>
<reference evidence="2 3" key="1">
    <citation type="submission" date="2019-03" db="EMBL/GenBank/DDBJ databases">
        <title>Genomics of glacier-inhabiting Cryobacterium strains.</title>
        <authorList>
            <person name="Liu Q."/>
            <person name="Xin Y.-H."/>
        </authorList>
    </citation>
    <scope>NUCLEOTIDE SEQUENCE [LARGE SCALE GENOMIC DNA]</scope>
    <source>
        <strain evidence="2 3">Hh4</strain>
    </source>
</reference>
<name>A0A4R9BC06_9MICO</name>
<dbReference type="AlphaFoldDB" id="A0A4R9BC06"/>
<evidence type="ECO:0000313" key="2">
    <source>
        <dbReference type="EMBL" id="TFD80604.1"/>
    </source>
</evidence>
<dbReference type="OrthoDB" id="9978799at2"/>
<feature type="transmembrane region" description="Helical" evidence="1">
    <location>
        <begin position="12"/>
        <end position="29"/>
    </location>
</feature>
<dbReference type="EMBL" id="SOHH01000042">
    <property type="protein sequence ID" value="TFD80604.1"/>
    <property type="molecule type" value="Genomic_DNA"/>
</dbReference>
<dbReference type="RefSeq" id="WP_134522694.1">
    <property type="nucleotide sequence ID" value="NZ_SOHH01000042.1"/>
</dbReference>
<evidence type="ECO:0000313" key="3">
    <source>
        <dbReference type="Proteomes" id="UP000298313"/>
    </source>
</evidence>
<proteinExistence type="predicted"/>
<comment type="caution">
    <text evidence="2">The sequence shown here is derived from an EMBL/GenBank/DDBJ whole genome shotgun (WGS) entry which is preliminary data.</text>
</comment>
<keyword evidence="1" id="KW-1133">Transmembrane helix</keyword>
<gene>
    <name evidence="2" type="ORF">E3T48_04785</name>
</gene>
<feature type="transmembrane region" description="Helical" evidence="1">
    <location>
        <begin position="41"/>
        <end position="66"/>
    </location>
</feature>
<keyword evidence="1" id="KW-0472">Membrane</keyword>
<keyword evidence="3" id="KW-1185">Reference proteome</keyword>
<evidence type="ECO:0000256" key="1">
    <source>
        <dbReference type="SAM" id="Phobius"/>
    </source>
</evidence>
<dbReference type="Proteomes" id="UP000298313">
    <property type="component" value="Unassembled WGS sequence"/>
</dbReference>
<keyword evidence="1" id="KW-0812">Transmembrane</keyword>
<protein>
    <submittedName>
        <fullName evidence="2">Uncharacterized protein</fullName>
    </submittedName>
</protein>
<organism evidence="2 3">
    <name type="scientific">Cryobacterium fucosi</name>
    <dbReference type="NCBI Taxonomy" id="1259157"/>
    <lineage>
        <taxon>Bacteria</taxon>
        <taxon>Bacillati</taxon>
        <taxon>Actinomycetota</taxon>
        <taxon>Actinomycetes</taxon>
        <taxon>Micrococcales</taxon>
        <taxon>Microbacteriaceae</taxon>
        <taxon>Cryobacterium</taxon>
    </lineage>
</organism>
<accession>A0A4R9BC06</accession>